<keyword evidence="1" id="KW-0472">Membrane</keyword>
<dbReference type="STRING" id="84698.SAMN04488528_102714"/>
<keyword evidence="1" id="KW-1133">Transmembrane helix</keyword>
<dbReference type="RefSeq" id="WP_090042368.1">
    <property type="nucleotide sequence ID" value="NZ_FOKI01000027.1"/>
</dbReference>
<protein>
    <submittedName>
        <fullName evidence="2">Uncharacterized protein</fullName>
    </submittedName>
</protein>
<evidence type="ECO:0000313" key="2">
    <source>
        <dbReference type="EMBL" id="SFB30408.1"/>
    </source>
</evidence>
<reference evidence="2 3" key="1">
    <citation type="submission" date="2016-10" db="EMBL/GenBank/DDBJ databases">
        <authorList>
            <person name="de Groot N.N."/>
        </authorList>
    </citation>
    <scope>NUCLEOTIDE SEQUENCE [LARGE SCALE GENOMIC DNA]</scope>
    <source>
        <strain evidence="2 3">DSM 12271</strain>
    </source>
</reference>
<dbReference type="InterPro" id="IPR011042">
    <property type="entry name" value="6-blade_b-propeller_TolB-like"/>
</dbReference>
<dbReference type="Gene3D" id="2.130.10.10">
    <property type="entry name" value="YVTN repeat-like/Quinoprotein amine dehydrogenase"/>
    <property type="match status" value="1"/>
</dbReference>
<gene>
    <name evidence="2" type="ORF">SAMN04488528_102714</name>
</gene>
<dbReference type="Proteomes" id="UP000198619">
    <property type="component" value="Unassembled WGS sequence"/>
</dbReference>
<name>A0A1I1A1E4_9CLOT</name>
<accession>A0A1I1A1E4</accession>
<proteinExistence type="predicted"/>
<organism evidence="2 3">
    <name type="scientific">Clostridium frigidicarnis</name>
    <dbReference type="NCBI Taxonomy" id="84698"/>
    <lineage>
        <taxon>Bacteria</taxon>
        <taxon>Bacillati</taxon>
        <taxon>Bacillota</taxon>
        <taxon>Clostridia</taxon>
        <taxon>Eubacteriales</taxon>
        <taxon>Clostridiaceae</taxon>
        <taxon>Clostridium</taxon>
    </lineage>
</organism>
<dbReference type="InterPro" id="IPR015943">
    <property type="entry name" value="WD40/YVTN_repeat-like_dom_sf"/>
</dbReference>
<dbReference type="AlphaFoldDB" id="A0A1I1A1E4"/>
<keyword evidence="3" id="KW-1185">Reference proteome</keyword>
<keyword evidence="1" id="KW-0812">Transmembrane</keyword>
<dbReference type="EMBL" id="FOKI01000027">
    <property type="protein sequence ID" value="SFB30408.1"/>
    <property type="molecule type" value="Genomic_DNA"/>
</dbReference>
<evidence type="ECO:0000256" key="1">
    <source>
        <dbReference type="SAM" id="Phobius"/>
    </source>
</evidence>
<dbReference type="Gene3D" id="2.120.10.30">
    <property type="entry name" value="TolB, C-terminal domain"/>
    <property type="match status" value="1"/>
</dbReference>
<dbReference type="OrthoDB" id="1630871at2"/>
<feature type="transmembrane region" description="Helical" evidence="1">
    <location>
        <begin position="12"/>
        <end position="32"/>
    </location>
</feature>
<evidence type="ECO:0000313" key="3">
    <source>
        <dbReference type="Proteomes" id="UP000198619"/>
    </source>
</evidence>
<dbReference type="SUPFAM" id="SSF82171">
    <property type="entry name" value="DPP6 N-terminal domain-like"/>
    <property type="match status" value="1"/>
</dbReference>
<sequence>MTKLKLPKMKLKFVLIGIALSLIVQCSIYMYLDKYRYAEEDTFKIEKIEVAEEKEEKIDIPIPSDAKDVQLSHDGKHMSYFIDSEFKIVNTLTGDVTFSEDKEGKCFYKWVSDSNRLFIAEKDSRNRKIDFFSYDVKNNKKSEVTNSETNEPICINLNDRESKVKDIKLSTLTNAIYVDVEDSNKRNSVYRIDINVNLDRIKLKTSLIGNINVLNRNDVLVYENIANETPIVYILDKEEDEISKKIIIKNFENPRLLNVDNDDNIYIGERQDDTITKLFITTKDTESNKGTYIKLKDPVDYRNLIITNDGKIYVNNTVNNTLREETSGKEIKYEGTIIKINNDELVLNNGGNLVKQSINELYESQKDTLKE</sequence>